<protein>
    <submittedName>
        <fullName evidence="2">DUF4434 domain-containing protein</fullName>
    </submittedName>
</protein>
<evidence type="ECO:0000313" key="2">
    <source>
        <dbReference type="EMBL" id="MBI1755572.1"/>
    </source>
</evidence>
<evidence type="ECO:0000313" key="3">
    <source>
        <dbReference type="Proteomes" id="UP000727962"/>
    </source>
</evidence>
<dbReference type="InterPro" id="IPR017853">
    <property type="entry name" value="GH"/>
</dbReference>
<dbReference type="Proteomes" id="UP000727962">
    <property type="component" value="Unassembled WGS sequence"/>
</dbReference>
<evidence type="ECO:0000259" key="1">
    <source>
        <dbReference type="Pfam" id="PF14488"/>
    </source>
</evidence>
<feature type="domain" description="DUF4434" evidence="1">
    <location>
        <begin position="7"/>
        <end position="285"/>
    </location>
</feature>
<reference evidence="2" key="1">
    <citation type="submission" date="2020-07" db="EMBL/GenBank/DDBJ databases">
        <title>Huge and variable diversity of episymbiotic CPR bacteria and DPANN archaea in groundwater ecosystems.</title>
        <authorList>
            <person name="He C.Y."/>
            <person name="Keren R."/>
            <person name="Whittaker M."/>
            <person name="Farag I.F."/>
            <person name="Doudna J."/>
            <person name="Cate J.H.D."/>
            <person name="Banfield J.F."/>
        </authorList>
    </citation>
    <scope>NUCLEOTIDE SEQUENCE</scope>
    <source>
        <strain evidence="2">NC_groundwater_17_Pr7_B-0.1um_64_12</strain>
    </source>
</reference>
<comment type="caution">
    <text evidence="2">The sequence shown here is derived from an EMBL/GenBank/DDBJ whole genome shotgun (WGS) entry which is preliminary data.</text>
</comment>
<sequence length="301" mass="34740">MATAPRITGTFLDEITHDIPSQNWGPADWRKEFELYRQIGLDTVIIIRAGYRNRCIFPAKSIPGLLPVYDDLGRMFLDLAEEFGLKVFFGLYDSGVYWLRRSWWKEVELNKGLIDEAAKRYGGSPAFAGWYLCHETSRNDAHIIELFNHLGAHCKQALDRPVLISPYPQGSKQFSQSEALTLEESFDHWERIFAETKGAFDICAFQDGQIQYHELQAFHEGIAALCKRHGIRIWANVESFDRDMPIKFPPADWRNLRFKLEQAATVAEKLITFEFPHFLSPNSCYAAAHNLFARYREVAQL</sequence>
<organism evidence="2 3">
    <name type="scientific">Fimbriimonas ginsengisoli</name>
    <dbReference type="NCBI Taxonomy" id="1005039"/>
    <lineage>
        <taxon>Bacteria</taxon>
        <taxon>Bacillati</taxon>
        <taxon>Armatimonadota</taxon>
        <taxon>Fimbriimonadia</taxon>
        <taxon>Fimbriimonadales</taxon>
        <taxon>Fimbriimonadaceae</taxon>
        <taxon>Fimbriimonas</taxon>
    </lineage>
</organism>
<gene>
    <name evidence="2" type="ORF">HYR64_00505</name>
</gene>
<dbReference type="EMBL" id="JACOSL010000003">
    <property type="protein sequence ID" value="MBI1755572.1"/>
    <property type="molecule type" value="Genomic_DNA"/>
</dbReference>
<dbReference type="InterPro" id="IPR027849">
    <property type="entry name" value="DUF4434"/>
</dbReference>
<accession>A0A931LTT9</accession>
<dbReference type="Gene3D" id="3.20.20.80">
    <property type="entry name" value="Glycosidases"/>
    <property type="match status" value="1"/>
</dbReference>
<dbReference type="Pfam" id="PF14488">
    <property type="entry name" value="DUF4434"/>
    <property type="match status" value="1"/>
</dbReference>
<dbReference type="SUPFAM" id="SSF51445">
    <property type="entry name" value="(Trans)glycosidases"/>
    <property type="match status" value="1"/>
</dbReference>
<proteinExistence type="predicted"/>
<name>A0A931LTT9_FIMGI</name>
<dbReference type="AlphaFoldDB" id="A0A931LTT9"/>